<reference evidence="3" key="1">
    <citation type="submission" date="2021-05" db="EMBL/GenBank/DDBJ databases">
        <title>The genome of the haptophyte Pavlova lutheri (Diacronema luteri, Pavlovales) - a model for lipid biosynthesis in eukaryotic algae.</title>
        <authorList>
            <person name="Hulatt C.J."/>
            <person name="Posewitz M.C."/>
        </authorList>
    </citation>
    <scope>NUCLEOTIDE SEQUENCE</scope>
    <source>
        <strain evidence="3">NIVA-4/92</strain>
    </source>
</reference>
<dbReference type="EMBL" id="JAGTXO010000018">
    <property type="protein sequence ID" value="KAG8463060.1"/>
    <property type="molecule type" value="Genomic_DNA"/>
</dbReference>
<organism evidence="3 4">
    <name type="scientific">Diacronema lutheri</name>
    <name type="common">Unicellular marine alga</name>
    <name type="synonym">Monochrysis lutheri</name>
    <dbReference type="NCBI Taxonomy" id="2081491"/>
    <lineage>
        <taxon>Eukaryota</taxon>
        <taxon>Haptista</taxon>
        <taxon>Haptophyta</taxon>
        <taxon>Pavlovophyceae</taxon>
        <taxon>Pavlovales</taxon>
        <taxon>Pavlovaceae</taxon>
        <taxon>Diacronema</taxon>
    </lineage>
</organism>
<sequence length="819" mass="89042">MPAISPVTEDELFVGPPAPAGITPAPLDDETASAGAAETLVQGEAFADAVKAVITLNKARFDQQLSHSLADDIVLGRIEEQARHADVQSVGSAESMSPSEMRELDAMAGAPRADGGGGTPGLMQFAPDASKRNQLADDDEERAPLLLQLLKGVFSTASTVLSTLLRLAWSELTLLLILVPSALAFLSHPEEPLRLEWQIWLLRPLYALVLARIADAIVFALIGNAFILSLLPTMLTLVVESFRGWPFILIAYLTTTAVFYFTEPSLIPGEAVYWEMLRQVDFLLGVNAWLASFAITRGLLEVCTQALWLNLKDGHFKERVKSALLSMRCMRLLFGTARAARARVALRIRAAPVAPPPRRGVAGAVTGAGALAVGTVGSGMRALGSSVDALGAAMRRRHRQHGVAEPPARPLPHQARTPELFIVEDALFSASNSLTALSDQVGMLVSALAKRGGFVESAHDARRRAASTFDSLLREYEFELETSRATGEPPPVDGDGPPGTIPRARLIRWCLMATRKRGARFGRKLVTKMESILPASYVSRADFTLSVDAVYREQRFINAALSSFDALNGHVHSFLVIIWAVILLLAGIFLVDWGVNLDDWVVPISSTFLSFALLLGWLPYETFAGILFVLAARPYDIGDRIVVTNPGQGDAGCEQFAVSEIGLLGTRVVSLSGQEHVLQNFITRRLGVINLHRSRAPSVAIHVQLPVRTPANKITEVMDTIEMYVATTPQDWAVVQGSSLAQPDYRLGVVKVTVFLLSVYKPFRDDLIDQARTKLYMFLHAYMLSASIEFVQPKQQVLTTFADVDGNPSKPPPNLAVPI</sequence>
<evidence type="ECO:0000313" key="3">
    <source>
        <dbReference type="EMBL" id="KAG8463060.1"/>
    </source>
</evidence>
<dbReference type="AlphaFoldDB" id="A0A8J5XPG9"/>
<evidence type="ECO:0000256" key="2">
    <source>
        <dbReference type="SAM" id="Phobius"/>
    </source>
</evidence>
<dbReference type="OrthoDB" id="544685at2759"/>
<proteinExistence type="predicted"/>
<accession>A0A8J5XPG9</accession>
<name>A0A8J5XPG9_DIALT</name>
<feature type="transmembrane region" description="Helical" evidence="2">
    <location>
        <begin position="282"/>
        <end position="300"/>
    </location>
</feature>
<feature type="transmembrane region" description="Helical" evidence="2">
    <location>
        <begin position="244"/>
        <end position="262"/>
    </location>
</feature>
<dbReference type="GO" id="GO:0005262">
    <property type="term" value="F:calcium channel activity"/>
    <property type="evidence" value="ECO:0007669"/>
    <property type="project" value="TreeGrafter"/>
</dbReference>
<keyword evidence="4" id="KW-1185">Reference proteome</keyword>
<dbReference type="Proteomes" id="UP000751190">
    <property type="component" value="Unassembled WGS sequence"/>
</dbReference>
<feature type="transmembrane region" description="Helical" evidence="2">
    <location>
        <begin position="611"/>
        <end position="631"/>
    </location>
</feature>
<keyword evidence="2" id="KW-0812">Transmembrane</keyword>
<gene>
    <name evidence="3" type="ORF">KFE25_001833</name>
</gene>
<comment type="caution">
    <text evidence="3">The sequence shown here is derived from an EMBL/GenBank/DDBJ whole genome shotgun (WGS) entry which is preliminary data.</text>
</comment>
<dbReference type="GO" id="GO:0006874">
    <property type="term" value="P:intracellular calcium ion homeostasis"/>
    <property type="evidence" value="ECO:0007669"/>
    <property type="project" value="TreeGrafter"/>
</dbReference>
<dbReference type="PANTHER" id="PTHR31323:SF1">
    <property type="entry name" value="MECHANOSENSITIVE ION CHANNEL PROTEIN"/>
    <property type="match status" value="1"/>
</dbReference>
<protein>
    <recommendedName>
        <fullName evidence="5">Mechanosensitive ion channel protein</fullName>
    </recommendedName>
</protein>
<feature type="transmembrane region" description="Helical" evidence="2">
    <location>
        <begin position="571"/>
        <end position="591"/>
    </location>
</feature>
<keyword evidence="2" id="KW-1133">Transmembrane helix</keyword>
<evidence type="ECO:0000313" key="4">
    <source>
        <dbReference type="Proteomes" id="UP000751190"/>
    </source>
</evidence>
<dbReference type="PANTHER" id="PTHR31323">
    <property type="entry name" value="MECHANOSENSITIVE ION CHANNEL PROTEIN MSY2"/>
    <property type="match status" value="1"/>
</dbReference>
<keyword evidence="2" id="KW-0472">Membrane</keyword>
<evidence type="ECO:0008006" key="5">
    <source>
        <dbReference type="Google" id="ProtNLM"/>
    </source>
</evidence>
<feature type="region of interest" description="Disordered" evidence="1">
    <location>
        <begin position="1"/>
        <end position="31"/>
    </location>
</feature>
<evidence type="ECO:0000256" key="1">
    <source>
        <dbReference type="SAM" id="MobiDB-lite"/>
    </source>
</evidence>
<feature type="transmembrane region" description="Helical" evidence="2">
    <location>
        <begin position="206"/>
        <end position="232"/>
    </location>
</feature>